<evidence type="ECO:0000256" key="5">
    <source>
        <dbReference type="ARBA" id="ARBA00022741"/>
    </source>
</evidence>
<evidence type="ECO:0000256" key="3">
    <source>
        <dbReference type="ARBA" id="ARBA00022605"/>
    </source>
</evidence>
<evidence type="ECO:0000313" key="11">
    <source>
        <dbReference type="EMBL" id="SKD00227.1"/>
    </source>
</evidence>
<keyword evidence="9" id="KW-0963">Cytoplasm</keyword>
<keyword evidence="4 9" id="KW-0808">Transferase</keyword>
<dbReference type="InterPro" id="IPR004662">
    <property type="entry name" value="AcgluKinase_fam"/>
</dbReference>
<dbReference type="NCBIfam" id="TIGR00761">
    <property type="entry name" value="argB"/>
    <property type="match status" value="1"/>
</dbReference>
<dbReference type="PANTHER" id="PTHR23342">
    <property type="entry name" value="N-ACETYLGLUTAMATE SYNTHASE"/>
    <property type="match status" value="1"/>
</dbReference>
<evidence type="ECO:0000313" key="12">
    <source>
        <dbReference type="Proteomes" id="UP000190166"/>
    </source>
</evidence>
<evidence type="ECO:0000256" key="9">
    <source>
        <dbReference type="HAMAP-Rule" id="MF_00082"/>
    </source>
</evidence>
<dbReference type="RefSeq" id="WP_079468989.1">
    <property type="nucleotide sequence ID" value="NZ_FUZZ01000001.1"/>
</dbReference>
<dbReference type="PANTHER" id="PTHR23342:SF0">
    <property type="entry name" value="N-ACETYLGLUTAMATE SYNTHASE, MITOCHONDRIAL"/>
    <property type="match status" value="1"/>
</dbReference>
<dbReference type="GO" id="GO:0005524">
    <property type="term" value="F:ATP binding"/>
    <property type="evidence" value="ECO:0007669"/>
    <property type="project" value="UniProtKB-UniRule"/>
</dbReference>
<proteinExistence type="inferred from homology"/>
<evidence type="ECO:0000256" key="6">
    <source>
        <dbReference type="ARBA" id="ARBA00022777"/>
    </source>
</evidence>
<dbReference type="EMBL" id="FUZZ01000001">
    <property type="protein sequence ID" value="SKD00227.1"/>
    <property type="molecule type" value="Genomic_DNA"/>
</dbReference>
<dbReference type="InterPro" id="IPR036393">
    <property type="entry name" value="AceGlu_kinase-like_sf"/>
</dbReference>
<keyword evidence="6 9" id="KW-0418">Kinase</keyword>
<feature type="binding site" evidence="9">
    <location>
        <position position="159"/>
    </location>
    <ligand>
        <name>substrate</name>
    </ligand>
</feature>
<name>A0A1T5NIQ3_9BACT</name>
<evidence type="ECO:0000256" key="7">
    <source>
        <dbReference type="ARBA" id="ARBA00022840"/>
    </source>
</evidence>
<dbReference type="Pfam" id="PF00696">
    <property type="entry name" value="AA_kinase"/>
    <property type="match status" value="1"/>
</dbReference>
<feature type="binding site" evidence="9">
    <location>
        <begin position="40"/>
        <end position="41"/>
    </location>
    <ligand>
        <name>substrate</name>
    </ligand>
</feature>
<comment type="catalytic activity">
    <reaction evidence="8 9">
        <text>N-acetyl-L-glutamate + ATP = N-acetyl-L-glutamyl 5-phosphate + ADP</text>
        <dbReference type="Rhea" id="RHEA:14629"/>
        <dbReference type="ChEBI" id="CHEBI:30616"/>
        <dbReference type="ChEBI" id="CHEBI:44337"/>
        <dbReference type="ChEBI" id="CHEBI:57936"/>
        <dbReference type="ChEBI" id="CHEBI:456216"/>
        <dbReference type="EC" id="2.7.2.8"/>
    </reaction>
</comment>
<feature type="site" description="Transition state stabilizer" evidence="9">
    <location>
        <position position="225"/>
    </location>
</feature>
<dbReference type="STRING" id="393003.SAMN05660461_1746"/>
<evidence type="ECO:0000256" key="4">
    <source>
        <dbReference type="ARBA" id="ARBA00022679"/>
    </source>
</evidence>
<dbReference type="GO" id="GO:0042450">
    <property type="term" value="P:L-arginine biosynthetic process via ornithine"/>
    <property type="evidence" value="ECO:0007669"/>
    <property type="project" value="UniProtKB-UniRule"/>
</dbReference>
<feature type="domain" description="Aspartate/glutamate/uridylate kinase" evidence="10">
    <location>
        <begin position="4"/>
        <end position="243"/>
    </location>
</feature>
<dbReference type="AlphaFoldDB" id="A0A1T5NIQ3"/>
<keyword evidence="7 9" id="KW-0067">ATP-binding</keyword>
<keyword evidence="12" id="KW-1185">Reference proteome</keyword>
<evidence type="ECO:0000256" key="8">
    <source>
        <dbReference type="ARBA" id="ARBA00048141"/>
    </source>
</evidence>
<comment type="subcellular location">
    <subcellularLocation>
        <location evidence="9">Cytoplasm</location>
    </subcellularLocation>
</comment>
<dbReference type="InterPro" id="IPR001048">
    <property type="entry name" value="Asp/Glu/Uridylate_kinase"/>
</dbReference>
<dbReference type="SUPFAM" id="SSF53633">
    <property type="entry name" value="Carbamate kinase-like"/>
    <property type="match status" value="1"/>
</dbReference>
<dbReference type="HAMAP" id="MF_00082">
    <property type="entry name" value="ArgB"/>
    <property type="match status" value="1"/>
</dbReference>
<dbReference type="UniPathway" id="UPA00068">
    <property type="reaction ID" value="UER00107"/>
</dbReference>
<comment type="pathway">
    <text evidence="1 9">Amino-acid biosynthesis; L-arginine biosynthesis; N(2)-acetyl-L-ornithine from L-glutamate: step 2/4.</text>
</comment>
<accession>A0A1T5NIQ3</accession>
<keyword evidence="3 9" id="KW-0028">Amino-acid biosynthesis</keyword>
<evidence type="ECO:0000259" key="10">
    <source>
        <dbReference type="Pfam" id="PF00696"/>
    </source>
</evidence>
<comment type="similarity">
    <text evidence="9">Belongs to the acetylglutamate kinase family. ArgB subfamily.</text>
</comment>
<organism evidence="11 12">
    <name type="scientific">Chitinophaga ginsengisegetis</name>
    <dbReference type="NCBI Taxonomy" id="393003"/>
    <lineage>
        <taxon>Bacteria</taxon>
        <taxon>Pseudomonadati</taxon>
        <taxon>Bacteroidota</taxon>
        <taxon>Chitinophagia</taxon>
        <taxon>Chitinophagales</taxon>
        <taxon>Chitinophagaceae</taxon>
        <taxon>Chitinophaga</taxon>
    </lineage>
</organism>
<evidence type="ECO:0000256" key="1">
    <source>
        <dbReference type="ARBA" id="ARBA00004828"/>
    </source>
</evidence>
<feature type="binding site" evidence="9">
    <location>
        <position position="62"/>
    </location>
    <ligand>
        <name>substrate</name>
    </ligand>
</feature>
<dbReference type="GO" id="GO:0005737">
    <property type="term" value="C:cytoplasm"/>
    <property type="evidence" value="ECO:0007669"/>
    <property type="project" value="UniProtKB-SubCell"/>
</dbReference>
<keyword evidence="5 9" id="KW-0547">Nucleotide-binding</keyword>
<dbReference type="Proteomes" id="UP000190166">
    <property type="component" value="Unassembled WGS sequence"/>
</dbReference>
<dbReference type="InterPro" id="IPR037528">
    <property type="entry name" value="ArgB"/>
</dbReference>
<feature type="site" description="Transition state stabilizer" evidence="9">
    <location>
        <position position="8"/>
    </location>
</feature>
<dbReference type="EC" id="2.7.2.8" evidence="9"/>
<gene>
    <name evidence="9" type="primary">argB</name>
    <name evidence="11" type="ORF">SAMN05660461_1746</name>
</gene>
<dbReference type="CDD" id="cd04238">
    <property type="entry name" value="AAK_NAGK-like"/>
    <property type="match status" value="1"/>
</dbReference>
<reference evidence="12" key="1">
    <citation type="submission" date="2017-02" db="EMBL/GenBank/DDBJ databases">
        <authorList>
            <person name="Varghese N."/>
            <person name="Submissions S."/>
        </authorList>
    </citation>
    <scope>NUCLEOTIDE SEQUENCE [LARGE SCALE GENOMIC DNA]</scope>
    <source>
        <strain evidence="12">DSM 18108</strain>
    </source>
</reference>
<keyword evidence="2 9" id="KW-0055">Arginine biosynthesis</keyword>
<dbReference type="PIRSF" id="PIRSF000728">
    <property type="entry name" value="NAGK"/>
    <property type="match status" value="1"/>
</dbReference>
<protein>
    <recommendedName>
        <fullName evidence="9">Acetylglutamate kinase</fullName>
        <ecNumber evidence="9">2.7.2.8</ecNumber>
    </recommendedName>
    <alternativeName>
        <fullName evidence="9">N-acetyl-L-glutamate 5-phosphotransferase</fullName>
    </alternativeName>
    <alternativeName>
        <fullName evidence="9">NAG kinase</fullName>
        <shortName evidence="9">NAGK</shortName>
    </alternativeName>
</protein>
<dbReference type="Gene3D" id="3.40.1160.10">
    <property type="entry name" value="Acetylglutamate kinase-like"/>
    <property type="match status" value="1"/>
</dbReference>
<dbReference type="GO" id="GO:0003991">
    <property type="term" value="F:acetylglutamate kinase activity"/>
    <property type="evidence" value="ECO:0007669"/>
    <property type="project" value="UniProtKB-UniRule"/>
</dbReference>
<comment type="function">
    <text evidence="9">Catalyzes the ATP-dependent phosphorylation of N-acetyl-L-glutamate.</text>
</comment>
<sequence length="262" mass="28107">MIDLFIIKVGGNVIDNPELLQTFLEKFAAIPGKKILIHGGGKIATRIGDKLGIESKYVDGRRITDADTIDVVTMVYGGLVNKQLVAKLQANGCNAIGLTGADANIIPAVKRPVKEIDYGFVGDIRTEILHTGPLKALLDTGITPVFAPLTHDGNGQILNTNADTIASSLAIALSQHYSVRLIYCFEKKGVLRDPADDESVINLINKEIYQQLLEEKILTDGILPKLQNAFGAIDNGVKEVLIGHADDVLSNTTPKVAGTLIC</sequence>
<evidence type="ECO:0000256" key="2">
    <source>
        <dbReference type="ARBA" id="ARBA00022571"/>
    </source>
</evidence>